<dbReference type="Proteomes" id="UP000094893">
    <property type="component" value="Unassembled WGS sequence"/>
</dbReference>
<proteinExistence type="predicted"/>
<name>A0A1C2HY58_ACITH</name>
<dbReference type="Gene3D" id="3.40.50.410">
    <property type="entry name" value="von Willebrand factor, type A domain"/>
    <property type="match status" value="1"/>
</dbReference>
<feature type="domain" description="VWFA" evidence="1">
    <location>
        <begin position="30"/>
        <end position="252"/>
    </location>
</feature>
<evidence type="ECO:0000313" key="2">
    <source>
        <dbReference type="EMBL" id="OCX68620.1"/>
    </source>
</evidence>
<evidence type="ECO:0000259" key="1">
    <source>
        <dbReference type="PROSITE" id="PS50234"/>
    </source>
</evidence>
<dbReference type="Pfam" id="PF10138">
    <property type="entry name" value="vWA-TerF-like"/>
    <property type="match status" value="2"/>
</dbReference>
<comment type="caution">
    <text evidence="2">The sequence shown here is derived from an EMBL/GenBank/DDBJ whole genome shotgun (WGS) entry which is preliminary data.</text>
</comment>
<dbReference type="InterPro" id="IPR019303">
    <property type="entry name" value="vWA_TerF_C"/>
</dbReference>
<dbReference type="EMBL" id="LWSA01000290">
    <property type="protein sequence ID" value="OCX68620.1"/>
    <property type="molecule type" value="Genomic_DNA"/>
</dbReference>
<dbReference type="AlphaFoldDB" id="A0A1C2HY58"/>
<dbReference type="InterPro" id="IPR036465">
    <property type="entry name" value="vWFA_dom_sf"/>
</dbReference>
<dbReference type="InterPro" id="IPR002035">
    <property type="entry name" value="VWF_A"/>
</dbReference>
<dbReference type="RefSeq" id="WP_024892466.1">
    <property type="nucleotide sequence ID" value="NZ_LWRZ01000428.1"/>
</dbReference>
<accession>A0A1C2HY58</accession>
<dbReference type="SUPFAM" id="SSF53300">
    <property type="entry name" value="vWA-like"/>
    <property type="match status" value="1"/>
</dbReference>
<reference evidence="2 3" key="1">
    <citation type="journal article" date="2016" name="Int. J. Mol. Sci.">
        <title>Comparative genomics of the extreme acidophile Acidithiobacillus thiooxidans reveals intraspecific divergence and niche adaptation.</title>
        <authorList>
            <person name="Zhang X."/>
            <person name="Feng X."/>
            <person name="Tao J."/>
            <person name="Ma L."/>
            <person name="Xiao Y."/>
            <person name="Liang Y."/>
            <person name="Liu X."/>
            <person name="Yin H."/>
        </authorList>
    </citation>
    <scope>NUCLEOTIDE SEQUENCE [LARGE SCALE GENOMIC DNA]</scope>
    <source>
        <strain evidence="2 3">A02</strain>
    </source>
</reference>
<sequence length="255" mass="28634">MTINIKKAEEKAGIHLQKHGLDPANAPKMRVGICLDVSGSMSDEYHEGHVQEALGHLMGLASHIDESQKMDVFLFHNHAMQCRHPINRNNAESYVDREIIHGGHSLWGGTEYSPVIHKAYEHYFPEMTHLHTRDALSGHHEKHGGFLSGLFHKHSHDQVQAPASIPQPTSDPVLMLFLTDGECSDESHTIRALEAGKNLPLFWAFVGIGHHSRLLREFAEESDAEFVNLPHIRVDDDALFSAVISSKLANWLKQF</sequence>
<protein>
    <recommendedName>
        <fullName evidence="1">VWFA domain-containing protein</fullName>
    </recommendedName>
</protein>
<gene>
    <name evidence="2" type="ORF">A6P07_17840</name>
</gene>
<dbReference type="PROSITE" id="PS50234">
    <property type="entry name" value="VWFA"/>
    <property type="match status" value="1"/>
</dbReference>
<evidence type="ECO:0000313" key="3">
    <source>
        <dbReference type="Proteomes" id="UP000094893"/>
    </source>
</evidence>
<organism evidence="2 3">
    <name type="scientific">Acidithiobacillus thiooxidans</name>
    <name type="common">Thiobacillus thiooxidans</name>
    <dbReference type="NCBI Taxonomy" id="930"/>
    <lineage>
        <taxon>Bacteria</taxon>
        <taxon>Pseudomonadati</taxon>
        <taxon>Pseudomonadota</taxon>
        <taxon>Acidithiobacillia</taxon>
        <taxon>Acidithiobacillales</taxon>
        <taxon>Acidithiobacillaceae</taxon>
        <taxon>Acidithiobacillus</taxon>
    </lineage>
</organism>